<dbReference type="RefSeq" id="WP_057953976.1">
    <property type="nucleotide sequence ID" value="NZ_CP013118.1"/>
</dbReference>
<dbReference type="Proteomes" id="UP000064893">
    <property type="component" value="Chromosome"/>
</dbReference>
<sequence>MKDKTLSVSAIQRGTVIDHIPADSLFDVLSILKLDELDSQITFGTNLKSQKYGKKAIIKLEGKFFKADEINRIALVAPDAKLNIIEDYHVVEKKDVGLPDEVEGIAKCMNPKCVTNHESIVTRFTVIDKKHVDLKCHYCEKVTDKPNLEII</sequence>
<keyword evidence="2 4" id="KW-0862">Zinc</keyword>
<evidence type="ECO:0000313" key="8">
    <source>
        <dbReference type="Proteomes" id="UP000064893"/>
    </source>
</evidence>
<dbReference type="Gene3D" id="2.30.30.20">
    <property type="entry name" value="Aspartate carbamoyltransferase regulatory subunit, C-terminal domain"/>
    <property type="match status" value="1"/>
</dbReference>
<evidence type="ECO:0000256" key="3">
    <source>
        <dbReference type="ARBA" id="ARBA00022975"/>
    </source>
</evidence>
<keyword evidence="3 4" id="KW-0665">Pyrimidine biosynthesis</keyword>
<feature type="binding site" evidence="4">
    <location>
        <position position="113"/>
    </location>
    <ligand>
        <name>Zn(2+)</name>
        <dbReference type="ChEBI" id="CHEBI:29105"/>
    </ligand>
</feature>
<dbReference type="SUPFAM" id="SSF54893">
    <property type="entry name" value="Aspartate carbamoyltransferase, Regulatory-chain, N-terminal domain"/>
    <property type="match status" value="1"/>
</dbReference>
<keyword evidence="1 4" id="KW-0479">Metal-binding</keyword>
<dbReference type="SUPFAM" id="SSF57825">
    <property type="entry name" value="Aspartate carbamoyltransferase, Regulatory-chain, C-terminal domain"/>
    <property type="match status" value="1"/>
</dbReference>
<evidence type="ECO:0000313" key="7">
    <source>
        <dbReference type="EMBL" id="ALO16620.1"/>
    </source>
</evidence>
<organism evidence="7 8">
    <name type="scientific">Salinivirga cyanobacteriivorans</name>
    <dbReference type="NCBI Taxonomy" id="1307839"/>
    <lineage>
        <taxon>Bacteria</taxon>
        <taxon>Pseudomonadati</taxon>
        <taxon>Bacteroidota</taxon>
        <taxon>Bacteroidia</taxon>
        <taxon>Bacteroidales</taxon>
        <taxon>Salinivirgaceae</taxon>
        <taxon>Salinivirga</taxon>
    </lineage>
</organism>
<dbReference type="NCBIfam" id="TIGR00240">
    <property type="entry name" value="ATCase_reg"/>
    <property type="match status" value="1"/>
</dbReference>
<dbReference type="InterPro" id="IPR002801">
    <property type="entry name" value="Asp_carbamoylTrfase_reg"/>
</dbReference>
<keyword evidence="8" id="KW-1185">Reference proteome</keyword>
<comment type="subunit">
    <text evidence="4">Contains catalytic and regulatory chains.</text>
</comment>
<dbReference type="InterPro" id="IPR036793">
    <property type="entry name" value="Asp_carbatrfase_reg_N_sf"/>
</dbReference>
<dbReference type="GO" id="GO:0016740">
    <property type="term" value="F:transferase activity"/>
    <property type="evidence" value="ECO:0007669"/>
    <property type="project" value="UniProtKB-KW"/>
</dbReference>
<comment type="similarity">
    <text evidence="4">Belongs to the PyrI family.</text>
</comment>
<dbReference type="PANTHER" id="PTHR35805">
    <property type="entry name" value="ASPARTATE CARBAMOYLTRANSFERASE REGULATORY CHAIN"/>
    <property type="match status" value="1"/>
</dbReference>
<dbReference type="GO" id="GO:0009347">
    <property type="term" value="C:aspartate carbamoyltransferase complex"/>
    <property type="evidence" value="ECO:0007669"/>
    <property type="project" value="InterPro"/>
</dbReference>
<dbReference type="GO" id="GO:0006221">
    <property type="term" value="P:pyrimidine nucleotide biosynthetic process"/>
    <property type="evidence" value="ECO:0007669"/>
    <property type="project" value="UniProtKB-UniRule"/>
</dbReference>
<dbReference type="Gene3D" id="3.30.70.140">
    <property type="entry name" value="Aspartate carbamoyltransferase regulatory subunit, N-terminal domain"/>
    <property type="match status" value="1"/>
</dbReference>
<proteinExistence type="inferred from homology"/>
<dbReference type="STRING" id="1307839.L21SP5_03000"/>
<dbReference type="GO" id="GO:0006207">
    <property type="term" value="P:'de novo' pyrimidine nucleobase biosynthetic process"/>
    <property type="evidence" value="ECO:0007669"/>
    <property type="project" value="InterPro"/>
</dbReference>
<evidence type="ECO:0000256" key="1">
    <source>
        <dbReference type="ARBA" id="ARBA00022723"/>
    </source>
</evidence>
<evidence type="ECO:0000256" key="4">
    <source>
        <dbReference type="HAMAP-Rule" id="MF_00002"/>
    </source>
</evidence>
<dbReference type="InterPro" id="IPR020542">
    <property type="entry name" value="Asp_carbamoyltrfase_reg_C"/>
</dbReference>
<dbReference type="KEGG" id="blq:L21SP5_03000"/>
<dbReference type="Pfam" id="PF02748">
    <property type="entry name" value="PyrI_C"/>
    <property type="match status" value="1"/>
</dbReference>
<feature type="binding site" evidence="4">
    <location>
        <position position="139"/>
    </location>
    <ligand>
        <name>Zn(2+)</name>
        <dbReference type="ChEBI" id="CHEBI:29105"/>
    </ligand>
</feature>
<feature type="domain" description="Aspartate carbamoyltransferase regulatory subunit N-terminal" evidence="5">
    <location>
        <begin position="6"/>
        <end position="96"/>
    </location>
</feature>
<dbReference type="GO" id="GO:0046872">
    <property type="term" value="F:metal ion binding"/>
    <property type="evidence" value="ECO:0007669"/>
    <property type="project" value="UniProtKB-KW"/>
</dbReference>
<comment type="cofactor">
    <cofactor evidence="4">
        <name>Zn(2+)</name>
        <dbReference type="ChEBI" id="CHEBI:29105"/>
    </cofactor>
    <text evidence="4">Binds 1 zinc ion per subunit.</text>
</comment>
<dbReference type="InterPro" id="IPR036792">
    <property type="entry name" value="Asp_carbatrfase_reg_C_sf"/>
</dbReference>
<protein>
    <recommendedName>
        <fullName evidence="4">Aspartate carbamoyltransferase regulatory chain</fullName>
    </recommendedName>
</protein>
<reference evidence="7 8" key="1">
    <citation type="submission" date="2015-11" db="EMBL/GenBank/DDBJ databases">
        <title>Description and complete genome sequence of a novel strain predominating in hypersaline microbial mats and representing a new family of the Bacteriodetes phylum.</title>
        <authorList>
            <person name="Spring S."/>
            <person name="Bunk B."/>
            <person name="Sproer C."/>
            <person name="Klenk H.-P."/>
        </authorList>
    </citation>
    <scope>NUCLEOTIDE SEQUENCE [LARGE SCALE GENOMIC DNA]</scope>
    <source>
        <strain evidence="7 8">L21-Spi-D4</strain>
    </source>
</reference>
<name>A0A0S2I3R0_9BACT</name>
<gene>
    <name evidence="4 7" type="primary">pyrI</name>
    <name evidence="7" type="ORF">L21SP5_03000</name>
</gene>
<dbReference type="HAMAP" id="MF_00002">
    <property type="entry name" value="Asp_carb_tr_reg"/>
    <property type="match status" value="1"/>
</dbReference>
<evidence type="ECO:0000259" key="5">
    <source>
        <dbReference type="Pfam" id="PF01948"/>
    </source>
</evidence>
<dbReference type="PATRIC" id="fig|1307839.3.peg.3154"/>
<evidence type="ECO:0000256" key="2">
    <source>
        <dbReference type="ARBA" id="ARBA00022833"/>
    </source>
</evidence>
<dbReference type="AlphaFoldDB" id="A0A0S2I3R0"/>
<feature type="domain" description="Aspartate carbamoyltransferase regulatory subunit C-terminal" evidence="6">
    <location>
        <begin position="101"/>
        <end position="145"/>
    </location>
</feature>
<evidence type="ECO:0000259" key="6">
    <source>
        <dbReference type="Pfam" id="PF02748"/>
    </source>
</evidence>
<dbReference type="OrthoDB" id="5599321at2"/>
<comment type="function">
    <text evidence="4">Involved in allosteric regulation of aspartate carbamoyltransferase.</text>
</comment>
<feature type="binding site" evidence="4">
    <location>
        <position position="136"/>
    </location>
    <ligand>
        <name>Zn(2+)</name>
        <dbReference type="ChEBI" id="CHEBI:29105"/>
    </ligand>
</feature>
<feature type="binding site" evidence="4">
    <location>
        <position position="108"/>
    </location>
    <ligand>
        <name>Zn(2+)</name>
        <dbReference type="ChEBI" id="CHEBI:29105"/>
    </ligand>
</feature>
<dbReference type="EMBL" id="CP013118">
    <property type="protein sequence ID" value="ALO16620.1"/>
    <property type="molecule type" value="Genomic_DNA"/>
</dbReference>
<accession>A0A0S2I3R0</accession>
<dbReference type="PANTHER" id="PTHR35805:SF1">
    <property type="entry name" value="ASPARTATE CARBAMOYLTRANSFERASE REGULATORY CHAIN"/>
    <property type="match status" value="1"/>
</dbReference>
<dbReference type="InterPro" id="IPR020545">
    <property type="entry name" value="Asp_carbamoyltransf_reg_N"/>
</dbReference>
<keyword evidence="7" id="KW-0808">Transferase</keyword>
<dbReference type="Pfam" id="PF01948">
    <property type="entry name" value="PyrI"/>
    <property type="match status" value="1"/>
</dbReference>